<dbReference type="STRING" id="758847.LSS_18279"/>
<reference evidence="1 2" key="2">
    <citation type="journal article" date="2014" name="Emerg. Microbes Infect.">
        <title>Potential impact on kidney infection: a whole-genome analysis of Leptospira santarosai serovar Shermani.</title>
        <authorList>
            <person name="Chou L.F."/>
            <person name="Chen T.W."/>
            <person name="Ko Y.C."/>
            <person name="Pan M.J."/>
            <person name="Tian Y.C."/>
            <person name="Chiu C.H."/>
            <person name="Tang P."/>
            <person name="Hung C.C."/>
            <person name="Yang C.W."/>
        </authorList>
    </citation>
    <scope>NUCLEOTIDE SEQUENCE</scope>
    <source>
        <strain evidence="1 2">LT 821</strain>
    </source>
</reference>
<gene>
    <name evidence="1" type="ORF">LSS_18279</name>
</gene>
<name>K8XUL3_9LEPT</name>
<proteinExistence type="predicted"/>
<dbReference type="AlphaFoldDB" id="K8XUL3"/>
<evidence type="ECO:0000313" key="1">
    <source>
        <dbReference type="EMBL" id="EKT85303.1"/>
    </source>
</evidence>
<organism evidence="1 2">
    <name type="scientific">Leptospira santarosai serovar Shermani str. LT 821</name>
    <dbReference type="NCBI Taxonomy" id="758847"/>
    <lineage>
        <taxon>Bacteria</taxon>
        <taxon>Pseudomonadati</taxon>
        <taxon>Spirochaetota</taxon>
        <taxon>Spirochaetia</taxon>
        <taxon>Leptospirales</taxon>
        <taxon>Leptospiraceae</taxon>
        <taxon>Leptospira</taxon>
    </lineage>
</organism>
<accession>K8XUL3</accession>
<dbReference type="KEGG" id="lst:LSS_18279"/>
<sequence length="40" mass="4844">MNIDKIKGKNRRIFLPTLFLKMITGKSFNYLLKKIFRNLE</sequence>
<dbReference type="Proteomes" id="UP000035800">
    <property type="component" value="Chromosome I"/>
</dbReference>
<evidence type="ECO:0000313" key="2">
    <source>
        <dbReference type="Proteomes" id="UP000035800"/>
    </source>
</evidence>
<dbReference type="EMBL" id="CP006694">
    <property type="protein sequence ID" value="EKT85303.1"/>
    <property type="molecule type" value="Genomic_DNA"/>
</dbReference>
<reference evidence="1 2" key="1">
    <citation type="journal article" date="2012" name="Gene">
        <title>Sequence of Leptospira santarosai serovar Shermani genome and prediction of virulence-associated genes.</title>
        <authorList>
            <person name="Chou L.F."/>
            <person name="Chen Y.T."/>
            <person name="Lu C.W."/>
            <person name="Ko Y.C."/>
            <person name="Tang C.Y."/>
            <person name="Pan M.J."/>
            <person name="Tian Y.C."/>
            <person name="Chiu C.H."/>
            <person name="Hung C.C."/>
            <person name="Yang C.W."/>
        </authorList>
    </citation>
    <scope>NUCLEOTIDE SEQUENCE [LARGE SCALE GENOMIC DNA]</scope>
    <source>
        <strain evidence="1">LT 821</strain>
    </source>
</reference>
<protein>
    <submittedName>
        <fullName evidence="1">Uncharacterized protein</fullName>
    </submittedName>
</protein>